<keyword evidence="2" id="KW-1185">Reference proteome</keyword>
<proteinExistence type="predicted"/>
<name>A0ACC1LYR0_9FUNG</name>
<comment type="caution">
    <text evidence="1">The sequence shown here is derived from an EMBL/GenBank/DDBJ whole genome shotgun (WGS) entry which is preliminary data.</text>
</comment>
<organism evidence="1 2">
    <name type="scientific">Coemansia aciculifera</name>
    <dbReference type="NCBI Taxonomy" id="417176"/>
    <lineage>
        <taxon>Eukaryota</taxon>
        <taxon>Fungi</taxon>
        <taxon>Fungi incertae sedis</taxon>
        <taxon>Zoopagomycota</taxon>
        <taxon>Kickxellomycotina</taxon>
        <taxon>Kickxellomycetes</taxon>
        <taxon>Kickxellales</taxon>
        <taxon>Kickxellaceae</taxon>
        <taxon>Coemansia</taxon>
    </lineage>
</organism>
<sequence>MPVLPFTEASTASVLLANTKSAQTDIGKHRAASGHGNGRLKRWLSLKKINIAYRQSSSDSGAGTPAQPSKLKRSAVVSSRSQQQSKSSSSCYDDGNYNKQVASADGDMELPSTPIPKLVEDAAATRGTLPLLSLLHHRFSSPDLHCLRAPPPTVDKGKVGGNDTNASLADCLGLADPGEHLDDKLELRPLPPRRKRSLIYAMYCTAKADDPATPAPA</sequence>
<dbReference type="Proteomes" id="UP001139981">
    <property type="component" value="Unassembled WGS sequence"/>
</dbReference>
<reference evidence="1" key="1">
    <citation type="submission" date="2022-07" db="EMBL/GenBank/DDBJ databases">
        <title>Phylogenomic reconstructions and comparative analyses of Kickxellomycotina fungi.</title>
        <authorList>
            <person name="Reynolds N.K."/>
            <person name="Stajich J.E."/>
            <person name="Barry K."/>
            <person name="Grigoriev I.V."/>
            <person name="Crous P."/>
            <person name="Smith M.E."/>
        </authorList>
    </citation>
    <scope>NUCLEOTIDE SEQUENCE</scope>
    <source>
        <strain evidence="1">CBS 190363</strain>
    </source>
</reference>
<gene>
    <name evidence="1" type="ORF">IWW38_004462</name>
</gene>
<dbReference type="EMBL" id="JANBVB010001629">
    <property type="protein sequence ID" value="KAJ2889851.1"/>
    <property type="molecule type" value="Genomic_DNA"/>
</dbReference>
<evidence type="ECO:0000313" key="2">
    <source>
        <dbReference type="Proteomes" id="UP001139981"/>
    </source>
</evidence>
<feature type="non-terminal residue" evidence="1">
    <location>
        <position position="217"/>
    </location>
</feature>
<evidence type="ECO:0000313" key="1">
    <source>
        <dbReference type="EMBL" id="KAJ2889851.1"/>
    </source>
</evidence>
<protein>
    <submittedName>
        <fullName evidence="1">Uncharacterized protein</fullName>
    </submittedName>
</protein>
<accession>A0ACC1LYR0</accession>